<dbReference type="RefSeq" id="WP_137908282.1">
    <property type="nucleotide sequence ID" value="NZ_BJCF01000025.1"/>
</dbReference>
<organism evidence="1 2">
    <name type="scientific">Dolichospermum planctonicum</name>
    <dbReference type="NCBI Taxonomy" id="136072"/>
    <lineage>
        <taxon>Bacteria</taxon>
        <taxon>Bacillati</taxon>
        <taxon>Cyanobacteriota</taxon>
        <taxon>Cyanophyceae</taxon>
        <taxon>Nostocales</taxon>
        <taxon>Aphanizomenonaceae</taxon>
        <taxon>Dolichospermum</taxon>
    </lineage>
</organism>
<dbReference type="InterPro" id="IPR036705">
    <property type="entry name" value="Ribosyl_crysJ1_sf"/>
</dbReference>
<dbReference type="Proteomes" id="UP000299367">
    <property type="component" value="Unassembled WGS sequence"/>
</dbReference>
<name>A0A480AKX9_9CYAN</name>
<dbReference type="Pfam" id="PF03747">
    <property type="entry name" value="ADP_ribosyl_GH"/>
    <property type="match status" value="1"/>
</dbReference>
<evidence type="ECO:0000313" key="1">
    <source>
        <dbReference type="EMBL" id="GCL42714.1"/>
    </source>
</evidence>
<sequence>MRYSLVNRVKGSFLGAFLGESLANPNCCNLGKIAVLGTESLISLGRLDVDDWLKRQEQAGIELETNIHSWGQIIFATLPVVMFFHENLMKMRENILEVQRIFILNQQHSPLITDASLIIGYAIAKSLNEKIDPLNLISEIVNFLDQTSSSLPQQLIKVNDLLKKGVGLETARKELNSPETLINNIGLAFYCFLSTLEDFSLTVFRATKNHDFAHDYITGAMAGALSGAYNSIVGIPVNWQISPPFTNSSPWGLDNFSQMLELADRMMAVWSGAYNFGGDFGEFTKKGYTIFAAPKIIRRRGNDIGLLFDF</sequence>
<dbReference type="InterPro" id="IPR005502">
    <property type="entry name" value="Ribosyl_crysJ1"/>
</dbReference>
<protein>
    <submittedName>
        <fullName evidence="1">ADP-ribosylation/Crystallin J1</fullName>
    </submittedName>
</protein>
<dbReference type="SUPFAM" id="SSF101478">
    <property type="entry name" value="ADP-ribosylglycohydrolase"/>
    <property type="match status" value="1"/>
</dbReference>
<dbReference type="Gene3D" id="1.10.4080.10">
    <property type="entry name" value="ADP-ribosylation/Crystallin J1"/>
    <property type="match status" value="1"/>
</dbReference>
<comment type="caution">
    <text evidence="1">The sequence shown here is derived from an EMBL/GenBank/DDBJ whole genome shotgun (WGS) entry which is preliminary data.</text>
</comment>
<proteinExistence type="predicted"/>
<evidence type="ECO:0000313" key="2">
    <source>
        <dbReference type="Proteomes" id="UP000299367"/>
    </source>
</evidence>
<dbReference type="OrthoDB" id="574287at2"/>
<accession>A0A480AKX9</accession>
<dbReference type="EMBL" id="BJCF01000025">
    <property type="protein sequence ID" value="GCL42714.1"/>
    <property type="molecule type" value="Genomic_DNA"/>
</dbReference>
<dbReference type="AlphaFoldDB" id="A0A480AKX9"/>
<gene>
    <name evidence="1" type="ORF">NIES80_24210</name>
</gene>
<reference evidence="2" key="1">
    <citation type="submission" date="2019-02" db="EMBL/GenBank/DDBJ databases">
        <title>Draft genome sequence of Dolichospermum planctonicum NIES-80.</title>
        <authorList>
            <person name="Yamaguchi H."/>
            <person name="Suzuki S."/>
            <person name="Kawachi M."/>
        </authorList>
    </citation>
    <scope>NUCLEOTIDE SEQUENCE [LARGE SCALE GENOMIC DNA]</scope>
    <source>
        <strain evidence="2">NIES-80</strain>
    </source>
</reference>